<feature type="compositionally biased region" description="Pro residues" evidence="1">
    <location>
        <begin position="982"/>
        <end position="1010"/>
    </location>
</feature>
<reference evidence="4" key="1">
    <citation type="submission" date="2021-01" db="EMBL/GenBank/DDBJ databases">
        <title>Whole genome shotgun sequence of Virgisporangium ochraceum NBRC 16418.</title>
        <authorList>
            <person name="Komaki H."/>
            <person name="Tamura T."/>
        </authorList>
    </citation>
    <scope>NUCLEOTIDE SEQUENCE</scope>
    <source>
        <strain evidence="4">NBRC 16418</strain>
    </source>
</reference>
<dbReference type="PROSITE" id="PS50042">
    <property type="entry name" value="CNMP_BINDING_3"/>
    <property type="match status" value="1"/>
</dbReference>
<evidence type="ECO:0000313" key="4">
    <source>
        <dbReference type="EMBL" id="GIJ68291.1"/>
    </source>
</evidence>
<dbReference type="SUPFAM" id="SSF51206">
    <property type="entry name" value="cAMP-binding domain-like"/>
    <property type="match status" value="1"/>
</dbReference>
<feature type="transmembrane region" description="Helical" evidence="2">
    <location>
        <begin position="742"/>
        <end position="762"/>
    </location>
</feature>
<sequence>MTVVDANPSVWEVLAGRAPGSPVGPADPGLWHAVSDRLNPARATPRLRDGLEVAELVSARGATYVMLRSPDTRTPCYVRLTPEEWKLAELMDGELSVARLVGEFARITGRLAPEQVTRVVADLAGNRMLEELPVDAFRPLEQVRQVPPALKIAKTALAFAQGRRVVLAGIDPLVNALYVAGGRLAFTRVCAAILGVLGLAGLGAFVVLWFRADNSLFLVGDSYLLGAVVLVLLNVVALAFHELGHALAVKHAGRRVPAAGFLIYFGIPSVFVDTTDVWMAGRRQRIITTAAGPATGLVLAGLMSLVGLAIPPLAPLAFKLAFAWYLHTLFNLNPFLALDGYYLLMDWLEVPNLRARALAWVGARLRRRPPAFGQLDREGRIIALYGMLSMVWLLIAVNLFWRLYVDRIAGAGTGLWHAGIGGKLLLLIIVVVLTAPVFYLLAGRVLRLYRSWRRKTAEANHNKDFPHRLDVLRSSALGALAADALADLAYNATWVRPVDGRPLIDRGASMPQVYVVAAGVAEARRPGDPGGIIRQRVGTGGVVGFANVITGNPSSLNWYAIGATLLAIPATTLIDAVGELPAPPPAELAELEDLLDESPQFSTLSAEAYLGLTARAQPVQVPPGDAVVLDGPGDAVVVASGALTRFDGEEVRRGNVLGPFGNEEPGEAAVARTPARVWLLPRLATLTPLPGSDAPVSGNNAGRVPPIAGVHGTGAYPPLAVPPGPPPADLDPDVDGRFERRMWWLVLVFLLLGLLLTGTNFWPAPAWAEMPADRAMLTVTSGSALVTVDGEEIRLDNGADRYLGAGARIATGKDSVVRLVFRGGGVSVLCADTAVTLGDLLSSGHPISPTAAMTINTGRMLADTSSATGAFRPLAMTVQTQAGPLVTSGAVELAVESNAAKVSTGAATLNGAGLPAGGPPPACGDGTSLPTGQDASREPPTSVIDTPSLPSLSPSDSSSSSASESASETTTPTQTRTARPTTNPPNNPPPNTQTTPPTQPPTSSNPPPTSTSPSPSDDPPVISRNPEGEPTGSRTPIG</sequence>
<keyword evidence="2" id="KW-0812">Transmembrane</keyword>
<feature type="transmembrane region" description="Helical" evidence="2">
    <location>
        <begin position="382"/>
        <end position="404"/>
    </location>
</feature>
<dbReference type="InterPro" id="IPR000595">
    <property type="entry name" value="cNMP-bd_dom"/>
</dbReference>
<feature type="transmembrane region" description="Helical" evidence="2">
    <location>
        <begin position="286"/>
        <end position="310"/>
    </location>
</feature>
<feature type="transmembrane region" description="Helical" evidence="2">
    <location>
        <begin position="222"/>
        <end position="241"/>
    </location>
</feature>
<dbReference type="Proteomes" id="UP000635606">
    <property type="component" value="Unassembled WGS sequence"/>
</dbReference>
<proteinExistence type="predicted"/>
<feature type="domain" description="Cyclic nucleotide-binding" evidence="3">
    <location>
        <begin position="482"/>
        <end position="555"/>
    </location>
</feature>
<keyword evidence="2" id="KW-0472">Membrane</keyword>
<name>A0A8J4EB28_9ACTN</name>
<feature type="transmembrane region" description="Helical" evidence="2">
    <location>
        <begin position="322"/>
        <end position="344"/>
    </location>
</feature>
<feature type="compositionally biased region" description="Low complexity" evidence="1">
    <location>
        <begin position="946"/>
        <end position="981"/>
    </location>
</feature>
<feature type="transmembrane region" description="Helical" evidence="2">
    <location>
        <begin position="191"/>
        <end position="210"/>
    </location>
</feature>
<dbReference type="InterPro" id="IPR018490">
    <property type="entry name" value="cNMP-bd_dom_sf"/>
</dbReference>
<feature type="transmembrane region" description="Helical" evidence="2">
    <location>
        <begin position="424"/>
        <end position="446"/>
    </location>
</feature>
<evidence type="ECO:0000256" key="1">
    <source>
        <dbReference type="SAM" id="MobiDB-lite"/>
    </source>
</evidence>
<organism evidence="4 5">
    <name type="scientific">Virgisporangium ochraceum</name>
    <dbReference type="NCBI Taxonomy" id="65505"/>
    <lineage>
        <taxon>Bacteria</taxon>
        <taxon>Bacillati</taxon>
        <taxon>Actinomycetota</taxon>
        <taxon>Actinomycetes</taxon>
        <taxon>Micromonosporales</taxon>
        <taxon>Micromonosporaceae</taxon>
        <taxon>Virgisporangium</taxon>
    </lineage>
</organism>
<keyword evidence="2" id="KW-1133">Transmembrane helix</keyword>
<feature type="region of interest" description="Disordered" evidence="1">
    <location>
        <begin position="911"/>
        <end position="1038"/>
    </location>
</feature>
<comment type="caution">
    <text evidence="4">The sequence shown here is derived from an EMBL/GenBank/DDBJ whole genome shotgun (WGS) entry which is preliminary data.</text>
</comment>
<dbReference type="AlphaFoldDB" id="A0A8J4EB28"/>
<gene>
    <name evidence="4" type="ORF">Voc01_032080</name>
</gene>
<evidence type="ECO:0000256" key="2">
    <source>
        <dbReference type="SAM" id="Phobius"/>
    </source>
</evidence>
<dbReference type="CDD" id="cd05709">
    <property type="entry name" value="S2P-M50"/>
    <property type="match status" value="1"/>
</dbReference>
<accession>A0A8J4EB28</accession>
<protein>
    <recommendedName>
        <fullName evidence="3">Cyclic nucleotide-binding domain-containing protein</fullName>
    </recommendedName>
</protein>
<dbReference type="RefSeq" id="WP_203928243.1">
    <property type="nucleotide sequence ID" value="NZ_BOPH01000039.1"/>
</dbReference>
<evidence type="ECO:0000313" key="5">
    <source>
        <dbReference type="Proteomes" id="UP000635606"/>
    </source>
</evidence>
<dbReference type="EMBL" id="BOPH01000039">
    <property type="protein sequence ID" value="GIJ68291.1"/>
    <property type="molecule type" value="Genomic_DNA"/>
</dbReference>
<keyword evidence="5" id="KW-1185">Reference proteome</keyword>
<feature type="transmembrane region" description="Helical" evidence="2">
    <location>
        <begin position="261"/>
        <end position="279"/>
    </location>
</feature>
<evidence type="ECO:0000259" key="3">
    <source>
        <dbReference type="PROSITE" id="PS50042"/>
    </source>
</evidence>